<proteinExistence type="predicted"/>
<organism evidence="1">
    <name type="scientific">Geobacillus sp. (strain Y4.1MC1)</name>
    <dbReference type="NCBI Taxonomy" id="581103"/>
    <lineage>
        <taxon>Bacteria</taxon>
        <taxon>Bacillati</taxon>
        <taxon>Bacillota</taxon>
        <taxon>Bacilli</taxon>
        <taxon>Bacillales</taxon>
        <taxon>Anoxybacillaceae</taxon>
        <taxon>Geobacillus</taxon>
    </lineage>
</organism>
<evidence type="ECO:0000313" key="1">
    <source>
        <dbReference type="EMBL" id="ADP76201.1"/>
    </source>
</evidence>
<name>A0A7U3YI84_GEOS0</name>
<accession>A0A7U3YI84</accession>
<gene>
    <name evidence="1" type="ORF">GY4MC1_3558</name>
</gene>
<reference evidence="1" key="1">
    <citation type="submission" date="2010-10" db="EMBL/GenBank/DDBJ databases">
        <title>Complete sequence of chromosome of Geobacillus sp. Y4.1MC1.</title>
        <authorList>
            <consortium name="US DOE Joint Genome Institute"/>
            <person name="Lucas S."/>
            <person name="Copeland A."/>
            <person name="Lapidus A."/>
            <person name="Cheng J.-F."/>
            <person name="Bruce D."/>
            <person name="Goodwin L."/>
            <person name="Pitluck S."/>
            <person name="Chertkov O."/>
            <person name="Zhang X."/>
            <person name="Detter J.C."/>
            <person name="Han C."/>
            <person name="Tapia R."/>
            <person name="Land M."/>
            <person name="Hauser L."/>
            <person name="Jeffries C."/>
            <person name="Kyrpides N."/>
            <person name="Ivanova N."/>
            <person name="Ovchinnikova G."/>
            <person name="Brumm P."/>
            <person name="Mead D."/>
            <person name="Woyke T."/>
        </authorList>
    </citation>
    <scope>NUCLEOTIDE SEQUENCE [LARGE SCALE GENOMIC DNA]</scope>
    <source>
        <strain evidence="1">Y4.1MC1</strain>
    </source>
</reference>
<dbReference type="EMBL" id="CP002293">
    <property type="protein sequence ID" value="ADP76201.1"/>
    <property type="molecule type" value="Genomic_DNA"/>
</dbReference>
<sequence>MARVRNYFKNKGACFPRIYALVVSDRDISRLTHIT</sequence>
<protein>
    <submittedName>
        <fullName evidence="1">Uncharacterized protein</fullName>
    </submittedName>
</protein>
<dbReference type="KEGG" id="gmc:GY4MC1_3558"/>
<dbReference type="AlphaFoldDB" id="A0A7U3YI84"/>